<dbReference type="AlphaFoldDB" id="A0A1H3YKH1"/>
<keyword evidence="8" id="KW-0472">Membrane</keyword>
<evidence type="ECO:0000256" key="4">
    <source>
        <dbReference type="ARBA" id="ARBA00022679"/>
    </source>
</evidence>
<keyword evidence="11" id="KW-1185">Reference proteome</keyword>
<dbReference type="Proteomes" id="UP000199041">
    <property type="component" value="Unassembled WGS sequence"/>
</dbReference>
<comment type="pathway">
    <text evidence="1 8">Bacterial outer membrane biogenesis; LPS core biosynthesis.</text>
</comment>
<keyword evidence="8" id="KW-1003">Cell membrane</keyword>
<proteinExistence type="inferred from homology"/>
<evidence type="ECO:0000256" key="3">
    <source>
        <dbReference type="ARBA" id="ARBA00019077"/>
    </source>
</evidence>
<dbReference type="PANTHER" id="PTHR42755">
    <property type="entry name" value="3-DEOXY-MANNO-OCTULOSONATE CYTIDYLYLTRANSFERASE"/>
    <property type="match status" value="1"/>
</dbReference>
<comment type="similarity">
    <text evidence="8">Belongs to the glycosyltransferase group 1 family.</text>
</comment>
<dbReference type="EMBL" id="FNQY01000008">
    <property type="protein sequence ID" value="SEA11458.1"/>
    <property type="molecule type" value="Genomic_DNA"/>
</dbReference>
<dbReference type="InterPro" id="IPR007507">
    <property type="entry name" value="Glycos_transf_N"/>
</dbReference>
<reference evidence="10 11" key="1">
    <citation type="submission" date="2016-10" db="EMBL/GenBank/DDBJ databases">
        <authorList>
            <person name="de Groot N.N."/>
        </authorList>
    </citation>
    <scope>NUCLEOTIDE SEQUENCE [LARGE SCALE GENOMIC DNA]</scope>
    <source>
        <strain evidence="10 11">Vu-144</strain>
    </source>
</reference>
<dbReference type="RefSeq" id="WP_091396703.1">
    <property type="nucleotide sequence ID" value="NZ_FNQY01000008.1"/>
</dbReference>
<dbReference type="GO" id="GO:0005886">
    <property type="term" value="C:plasma membrane"/>
    <property type="evidence" value="ECO:0007669"/>
    <property type="project" value="UniProtKB-SubCell"/>
</dbReference>
<dbReference type="STRING" id="551991.SAMN05192529_108110"/>
<sequence>MGLILYRILLFLYASGVEIASVFNKKARLWYQGRKSIFKRLSKAFKGNTAPVIWFHCASLGEFEQGRPLLEALRDRHPDHKILLSFFSPSGYEIHKNYTGADWIFYLPLDSHYHAKRWLSITKPKLVVFVKYEFWYFYLKAVHDRKIPLILVSALFRKDQPFFKWYGSLLHIKMLRFYRHIFVQDDNSVRLLESIHIQAVTRTGDTRVDRVLAVRNNWTPIEKIDQFCQSSPVIVAGSTWPEDDNEIRHYAASHPEIRFIIAPHEIHPNRLEDCLELYPGSILYSQYLLQPEAFADRHILIIDNIGKLKRLYHYARICFVGGGFGKDGIHNTLEAAVYEKPVVFGPVYEHFKETVEMEKAGAAFPVDNVLELEQTFNDLLSDQPLYQSASRAAADFIRQSAGATNKILTFIDQNLIP</sequence>
<evidence type="ECO:0000256" key="8">
    <source>
        <dbReference type="RuleBase" id="RU365103"/>
    </source>
</evidence>
<comment type="subcellular location">
    <subcellularLocation>
        <location evidence="8">Cell membrane</location>
    </subcellularLocation>
</comment>
<keyword evidence="4 8" id="KW-0808">Transferase</keyword>
<dbReference type="UniPathway" id="UPA00958"/>
<dbReference type="Pfam" id="PF04413">
    <property type="entry name" value="Glycos_transf_N"/>
    <property type="match status" value="1"/>
</dbReference>
<evidence type="ECO:0000256" key="1">
    <source>
        <dbReference type="ARBA" id="ARBA00004713"/>
    </source>
</evidence>
<comment type="function">
    <text evidence="8">Involved in lipopolysaccharide (LPS) biosynthesis. Catalyzes the transfer of 3-deoxy-D-manno-octulosonate (Kdo) residue(s) from CMP-Kdo to lipid IV(A), the tetraacyldisaccharide-1,4'-bisphosphate precursor of lipid A.</text>
</comment>
<dbReference type="SUPFAM" id="SSF53756">
    <property type="entry name" value="UDP-Glycosyltransferase/glycogen phosphorylase"/>
    <property type="match status" value="1"/>
</dbReference>
<keyword evidence="8" id="KW-0448">Lipopolysaccharide biosynthesis</keyword>
<gene>
    <name evidence="10" type="ORF">SAMN05192529_108110</name>
</gene>
<dbReference type="GO" id="GO:0009244">
    <property type="term" value="P:lipopolysaccharide core region biosynthetic process"/>
    <property type="evidence" value="ECO:0007669"/>
    <property type="project" value="UniProtKB-UniRule"/>
</dbReference>
<dbReference type="GO" id="GO:0043842">
    <property type="term" value="F:Kdo transferase activity"/>
    <property type="evidence" value="ECO:0007669"/>
    <property type="project" value="UniProtKB-EC"/>
</dbReference>
<accession>A0A1H3YKH1</accession>
<feature type="domain" description="3-deoxy-D-manno-octulosonic-acid transferase N-terminal" evidence="9">
    <location>
        <begin position="37"/>
        <end position="209"/>
    </location>
</feature>
<dbReference type="GO" id="GO:0009245">
    <property type="term" value="P:lipid A biosynthetic process"/>
    <property type="evidence" value="ECO:0007669"/>
    <property type="project" value="TreeGrafter"/>
</dbReference>
<evidence type="ECO:0000256" key="5">
    <source>
        <dbReference type="ARBA" id="ARBA00031445"/>
    </source>
</evidence>
<dbReference type="InterPro" id="IPR039901">
    <property type="entry name" value="Kdotransferase"/>
</dbReference>
<comment type="catalytic activity">
    <reaction evidence="6 8">
        <text>lipid IVA (E. coli) + CMP-3-deoxy-beta-D-manno-octulosonate = alpha-Kdo-(2-&gt;6)-lipid IVA (E. coli) + CMP + H(+)</text>
        <dbReference type="Rhea" id="RHEA:28066"/>
        <dbReference type="ChEBI" id="CHEBI:15378"/>
        <dbReference type="ChEBI" id="CHEBI:58603"/>
        <dbReference type="ChEBI" id="CHEBI:60364"/>
        <dbReference type="ChEBI" id="CHEBI:60377"/>
        <dbReference type="ChEBI" id="CHEBI:85987"/>
        <dbReference type="EC" id="2.4.99.12"/>
    </reaction>
</comment>
<dbReference type="OrthoDB" id="9789797at2"/>
<evidence type="ECO:0000313" key="10">
    <source>
        <dbReference type="EMBL" id="SEA11458.1"/>
    </source>
</evidence>
<dbReference type="InterPro" id="IPR038107">
    <property type="entry name" value="Glycos_transf_N_sf"/>
</dbReference>
<feature type="active site" description="Proton acceptor" evidence="7">
    <location>
        <position position="62"/>
    </location>
</feature>
<evidence type="ECO:0000256" key="7">
    <source>
        <dbReference type="PIRSR" id="PIRSR639901-1"/>
    </source>
</evidence>
<dbReference type="Gene3D" id="3.40.50.2000">
    <property type="entry name" value="Glycogen Phosphorylase B"/>
    <property type="match status" value="1"/>
</dbReference>
<name>A0A1H3YKH1_9BACT</name>
<organism evidence="10 11">
    <name type="scientific">Arachidicoccus rhizosphaerae</name>
    <dbReference type="NCBI Taxonomy" id="551991"/>
    <lineage>
        <taxon>Bacteria</taxon>
        <taxon>Pseudomonadati</taxon>
        <taxon>Bacteroidota</taxon>
        <taxon>Chitinophagia</taxon>
        <taxon>Chitinophagales</taxon>
        <taxon>Chitinophagaceae</taxon>
        <taxon>Arachidicoccus</taxon>
    </lineage>
</organism>
<protein>
    <recommendedName>
        <fullName evidence="3 8">3-deoxy-D-manno-octulosonic acid transferase</fullName>
        <shortName evidence="8">Kdo transferase</shortName>
        <ecNumber evidence="2 8">2.4.99.12</ecNumber>
    </recommendedName>
    <alternativeName>
        <fullName evidence="5 8">Lipid IV(A) 3-deoxy-D-manno-octulosonic acid transferase</fullName>
    </alternativeName>
</protein>
<evidence type="ECO:0000259" key="9">
    <source>
        <dbReference type="Pfam" id="PF04413"/>
    </source>
</evidence>
<dbReference type="EC" id="2.4.99.12" evidence="2 8"/>
<evidence type="ECO:0000313" key="11">
    <source>
        <dbReference type="Proteomes" id="UP000199041"/>
    </source>
</evidence>
<evidence type="ECO:0000256" key="6">
    <source>
        <dbReference type="ARBA" id="ARBA00049183"/>
    </source>
</evidence>
<evidence type="ECO:0000256" key="2">
    <source>
        <dbReference type="ARBA" id="ARBA00012621"/>
    </source>
</evidence>
<dbReference type="PANTHER" id="PTHR42755:SF1">
    <property type="entry name" value="3-DEOXY-D-MANNO-OCTULOSONIC ACID TRANSFERASE, MITOCHONDRIAL-RELATED"/>
    <property type="match status" value="1"/>
</dbReference>
<dbReference type="Gene3D" id="3.40.50.11720">
    <property type="entry name" value="3-Deoxy-D-manno-octulosonic-acid transferase, N-terminal domain"/>
    <property type="match status" value="1"/>
</dbReference>